<accession>A0ABS4YXV0</accession>
<dbReference type="Pfam" id="PF00092">
    <property type="entry name" value="VWA"/>
    <property type="match status" value="1"/>
</dbReference>
<dbReference type="EMBL" id="JAGIOI010000001">
    <property type="protein sequence ID" value="MBP2413285.1"/>
    <property type="molecule type" value="Genomic_DNA"/>
</dbReference>
<evidence type="ECO:0000256" key="1">
    <source>
        <dbReference type="SAM" id="MobiDB-lite"/>
    </source>
</evidence>
<dbReference type="PROSITE" id="PS50234">
    <property type="entry name" value="VWFA"/>
    <property type="match status" value="1"/>
</dbReference>
<evidence type="ECO:0000313" key="4">
    <source>
        <dbReference type="Proteomes" id="UP000711614"/>
    </source>
</evidence>
<reference evidence="3 4" key="1">
    <citation type="submission" date="2021-03" db="EMBL/GenBank/DDBJ databases">
        <title>Sequencing the genomes of 1000 actinobacteria strains.</title>
        <authorList>
            <person name="Klenk H.-P."/>
        </authorList>
    </citation>
    <scope>NUCLEOTIDE SEQUENCE [LARGE SCALE GENOMIC DNA]</scope>
    <source>
        <strain evidence="3 4">DSM 16005</strain>
    </source>
</reference>
<dbReference type="CDD" id="cd00198">
    <property type="entry name" value="vWFA"/>
    <property type="match status" value="1"/>
</dbReference>
<feature type="compositionally biased region" description="Low complexity" evidence="1">
    <location>
        <begin position="14"/>
        <end position="39"/>
    </location>
</feature>
<protein>
    <recommendedName>
        <fullName evidence="2">VWFA domain-containing protein</fullName>
    </recommendedName>
</protein>
<dbReference type="InterPro" id="IPR002035">
    <property type="entry name" value="VWF_A"/>
</dbReference>
<feature type="compositionally biased region" description="Low complexity" evidence="1">
    <location>
        <begin position="47"/>
        <end position="71"/>
    </location>
</feature>
<feature type="region of interest" description="Disordered" evidence="1">
    <location>
        <begin position="1"/>
        <end position="89"/>
    </location>
</feature>
<gene>
    <name evidence="3" type="ORF">JOF48_002084</name>
</gene>
<dbReference type="SMART" id="SM00327">
    <property type="entry name" value="VWA"/>
    <property type="match status" value="1"/>
</dbReference>
<evidence type="ECO:0000259" key="2">
    <source>
        <dbReference type="PROSITE" id="PS50234"/>
    </source>
</evidence>
<keyword evidence="4" id="KW-1185">Reference proteome</keyword>
<sequence>MAATEAGTESPELADAATDANPPAAGGDAAPVEVPSDAGEATDGEDAAPAGPVADAPAAEEGVDDPAAQQPEGEEAAGEDPSGPAVLDLDAPSSQRFAAAAARSNPVLPNKCGLNIAVVLDLSNSLSNSEVTASKNAAKSVVDTLAGTPSSVGVYTFGTFAPDGTNASIAKTSLSTSSDADSVKTKIGNIKRVPESVGGTNWDAALRQIPSAQYDIALFVTDGNPTAYGTPGTGGNSDYGSAFDSIDLTRAVTAADALKTSGTFVMGLGVGSDLNISNIKAISGDVSGTDYFKIDNYDKLTAKLSEIALKNCQGTVSIVKQVRDLDGTLVPAAGWTFNGREADNVSPSSAVTGSNGAVNFKVNNLQAAGRTVQFAELQQAGHALEKQNGVNAKCTNNSTGKAISAVNAGDLGFSVSVKRADAISCTVINAKIPVQVKVTKTWVNAVDGDKASFTANAKTGTSAAPAKGDVLTASFAQGTTVVVEEILASSNKGVYTTALQCTDTTGTTVTEGTLTGSFVLGANSVTCAYTNTNTVATVAVEKKWIVDGISYNNGDQPDGISAALSLTEPVAGGALAQKWAETRSGYAAGGTVTIAETTAFEPGMNCELTGAAVTLANETKASEPVPYVATVAAGANTYTITNTVTCKTQLTLLKFIDGSNGGTLVPGDFTLTATPDTGDALDVDGADAVGVENTIGVAAGTNYTISESSALNTAYLQLSLQRYTGTINPDGSLADSGAWADAASPTIAVATGHHEVYRFVNASAPAMTLPLTGGTGSIA</sequence>
<dbReference type="RefSeq" id="WP_209680434.1">
    <property type="nucleotide sequence ID" value="NZ_JAGIOI010000001.1"/>
</dbReference>
<feature type="domain" description="VWFA" evidence="2">
    <location>
        <begin position="115"/>
        <end position="307"/>
    </location>
</feature>
<evidence type="ECO:0000313" key="3">
    <source>
        <dbReference type="EMBL" id="MBP2413285.1"/>
    </source>
</evidence>
<comment type="caution">
    <text evidence="3">The sequence shown here is derived from an EMBL/GenBank/DDBJ whole genome shotgun (WGS) entry which is preliminary data.</text>
</comment>
<dbReference type="Gene3D" id="3.40.50.410">
    <property type="entry name" value="von Willebrand factor, type A domain"/>
    <property type="match status" value="1"/>
</dbReference>
<name>A0ABS4YXV0_9MICC</name>
<proteinExistence type="predicted"/>
<organism evidence="3 4">
    <name type="scientific">Arthrobacter stackebrandtii</name>
    <dbReference type="NCBI Taxonomy" id="272161"/>
    <lineage>
        <taxon>Bacteria</taxon>
        <taxon>Bacillati</taxon>
        <taxon>Actinomycetota</taxon>
        <taxon>Actinomycetes</taxon>
        <taxon>Micrococcales</taxon>
        <taxon>Micrococcaceae</taxon>
        <taxon>Arthrobacter</taxon>
    </lineage>
</organism>
<dbReference type="InterPro" id="IPR036465">
    <property type="entry name" value="vWFA_dom_sf"/>
</dbReference>
<dbReference type="Proteomes" id="UP000711614">
    <property type="component" value="Unassembled WGS sequence"/>
</dbReference>
<dbReference type="SUPFAM" id="SSF53300">
    <property type="entry name" value="vWA-like"/>
    <property type="match status" value="1"/>
</dbReference>